<organism evidence="2 3">
    <name type="scientific">Acidianus hospitalis</name>
    <dbReference type="NCBI Taxonomy" id="563177"/>
    <lineage>
        <taxon>Archaea</taxon>
        <taxon>Thermoproteota</taxon>
        <taxon>Thermoprotei</taxon>
        <taxon>Sulfolobales</taxon>
        <taxon>Sulfolobaceae</taxon>
        <taxon>Acidianus</taxon>
    </lineage>
</organism>
<protein>
    <submittedName>
        <fullName evidence="2">DNA polymerase subunit beta</fullName>
    </submittedName>
</protein>
<dbReference type="SUPFAM" id="SSF81301">
    <property type="entry name" value="Nucleotidyltransferase"/>
    <property type="match status" value="1"/>
</dbReference>
<dbReference type="PANTHER" id="PTHR37030">
    <property type="entry name" value="NUCLEOTIDYLTRANSFERASE"/>
    <property type="match status" value="1"/>
</dbReference>
<evidence type="ECO:0000259" key="1">
    <source>
        <dbReference type="Pfam" id="PF01909"/>
    </source>
</evidence>
<reference evidence="2 3" key="1">
    <citation type="journal article" date="2015" name="Appl. Environ. Microbiol.">
        <title>Nanoarchaeota, Their Sulfolobales Host, and Nanoarchaeota Virus Distribution across Yellowstone National Park Hot Springs.</title>
        <authorList>
            <person name="Munson-McGee J.H."/>
            <person name="Field E.K."/>
            <person name="Bateson M."/>
            <person name="Rooney C."/>
            <person name="Stepanauskas R."/>
            <person name="Young M.J."/>
        </authorList>
    </citation>
    <scope>NUCLEOTIDE SEQUENCE [LARGE SCALE GENOMIC DNA]</scope>
    <source>
        <strain evidence="2">SCGC AC-742_N10</strain>
    </source>
</reference>
<dbReference type="Gene3D" id="3.30.460.10">
    <property type="entry name" value="Beta Polymerase, domain 2"/>
    <property type="match status" value="1"/>
</dbReference>
<dbReference type="Proteomes" id="UP000245638">
    <property type="component" value="Unassembled WGS sequence"/>
</dbReference>
<accession>A0A2T9X2P4</accession>
<evidence type="ECO:0000313" key="2">
    <source>
        <dbReference type="EMBL" id="PVU74311.1"/>
    </source>
</evidence>
<sequence>MSKDYAEILKMIYEERKEILHNIEKYLKKIKEAVIEKDPDAKVILFGSFIRGNFRPDSDIDILIISEKYGDNPHKYAELVNYIRDKIQHYSLFEFHVVTRRTYENWYKKFIDVYKEI</sequence>
<comment type="caution">
    <text evidence="2">The sequence shown here is derived from an EMBL/GenBank/DDBJ whole genome shotgun (WGS) entry which is preliminary data.</text>
</comment>
<proteinExistence type="predicted"/>
<dbReference type="AlphaFoldDB" id="A0A2T9X2P4"/>
<gene>
    <name evidence="2" type="ORF">DDW13_07950</name>
</gene>
<dbReference type="Pfam" id="PF01909">
    <property type="entry name" value="NTP_transf_2"/>
    <property type="match status" value="1"/>
</dbReference>
<evidence type="ECO:0000313" key="3">
    <source>
        <dbReference type="Proteomes" id="UP000245638"/>
    </source>
</evidence>
<dbReference type="GO" id="GO:0016779">
    <property type="term" value="F:nucleotidyltransferase activity"/>
    <property type="evidence" value="ECO:0007669"/>
    <property type="project" value="InterPro"/>
</dbReference>
<dbReference type="EMBL" id="QEFD01000227">
    <property type="protein sequence ID" value="PVU74311.1"/>
    <property type="molecule type" value="Genomic_DNA"/>
</dbReference>
<dbReference type="PANTHER" id="PTHR37030:SF1">
    <property type="entry name" value="NUCLEOTIDYLTRANSFERASE"/>
    <property type="match status" value="1"/>
</dbReference>
<name>A0A2T9X2P4_9CREN</name>
<feature type="domain" description="Polymerase nucleotidyl transferase" evidence="1">
    <location>
        <begin position="27"/>
        <end position="112"/>
    </location>
</feature>
<dbReference type="InterPro" id="IPR002934">
    <property type="entry name" value="Polymerase_NTP_transf_dom"/>
</dbReference>
<dbReference type="CDD" id="cd05403">
    <property type="entry name" value="NT_KNTase_like"/>
    <property type="match status" value="1"/>
</dbReference>
<dbReference type="InterPro" id="IPR043519">
    <property type="entry name" value="NT_sf"/>
</dbReference>